<keyword evidence="6" id="KW-1185">Reference proteome</keyword>
<dbReference type="Pfam" id="PF01047">
    <property type="entry name" value="MarR"/>
    <property type="match status" value="1"/>
</dbReference>
<dbReference type="SUPFAM" id="SSF46785">
    <property type="entry name" value="Winged helix' DNA-binding domain"/>
    <property type="match status" value="1"/>
</dbReference>
<reference evidence="5" key="1">
    <citation type="submission" date="2020-10" db="EMBL/GenBank/DDBJ databases">
        <title>Sequencing the genomes of 1000 actinobacteria strains.</title>
        <authorList>
            <person name="Klenk H.-P."/>
        </authorList>
    </citation>
    <scope>NUCLEOTIDE SEQUENCE</scope>
    <source>
        <strain evidence="5">DSM 45354</strain>
    </source>
</reference>
<dbReference type="InterPro" id="IPR000835">
    <property type="entry name" value="HTH_MarR-typ"/>
</dbReference>
<dbReference type="EMBL" id="JADBEM010000001">
    <property type="protein sequence ID" value="MBE1608716.1"/>
    <property type="molecule type" value="Genomic_DNA"/>
</dbReference>
<feature type="domain" description="HTH marR-type" evidence="4">
    <location>
        <begin position="1"/>
        <end position="146"/>
    </location>
</feature>
<dbReference type="InterPro" id="IPR036390">
    <property type="entry name" value="WH_DNA-bd_sf"/>
</dbReference>
<protein>
    <submittedName>
        <fullName evidence="5">DNA-binding MarR family transcriptional regulator</fullName>
    </submittedName>
</protein>
<dbReference type="PANTHER" id="PTHR42756:SF1">
    <property type="entry name" value="TRANSCRIPTIONAL REPRESSOR OF EMRAB OPERON"/>
    <property type="match status" value="1"/>
</dbReference>
<dbReference type="AlphaFoldDB" id="A0A927RKZ1"/>
<name>A0A927RKZ1_9ACTN</name>
<evidence type="ECO:0000256" key="1">
    <source>
        <dbReference type="ARBA" id="ARBA00023015"/>
    </source>
</evidence>
<organism evidence="5 6">
    <name type="scientific">Actinopolymorpha pittospori</name>
    <dbReference type="NCBI Taxonomy" id="648752"/>
    <lineage>
        <taxon>Bacteria</taxon>
        <taxon>Bacillati</taxon>
        <taxon>Actinomycetota</taxon>
        <taxon>Actinomycetes</taxon>
        <taxon>Propionibacteriales</taxon>
        <taxon>Actinopolymorphaceae</taxon>
        <taxon>Actinopolymorpha</taxon>
    </lineage>
</organism>
<dbReference type="RefSeq" id="WP_192752436.1">
    <property type="nucleotide sequence ID" value="NZ_BAABJL010000172.1"/>
</dbReference>
<dbReference type="SMART" id="SM00347">
    <property type="entry name" value="HTH_MARR"/>
    <property type="match status" value="1"/>
</dbReference>
<dbReference type="GO" id="GO:0003677">
    <property type="term" value="F:DNA binding"/>
    <property type="evidence" value="ECO:0007669"/>
    <property type="project" value="UniProtKB-KW"/>
</dbReference>
<evidence type="ECO:0000313" key="5">
    <source>
        <dbReference type="EMBL" id="MBE1608716.1"/>
    </source>
</evidence>
<dbReference type="PANTHER" id="PTHR42756">
    <property type="entry name" value="TRANSCRIPTIONAL REGULATOR, MARR"/>
    <property type="match status" value="1"/>
</dbReference>
<evidence type="ECO:0000313" key="6">
    <source>
        <dbReference type="Proteomes" id="UP000638648"/>
    </source>
</evidence>
<comment type="caution">
    <text evidence="5">The sequence shown here is derived from an EMBL/GenBank/DDBJ whole genome shotgun (WGS) entry which is preliminary data.</text>
</comment>
<evidence type="ECO:0000259" key="4">
    <source>
        <dbReference type="PROSITE" id="PS50995"/>
    </source>
</evidence>
<sequence length="176" mass="19479">METTRWLTASQQRAWRAYLMGSARLMERLDRDLRALGLSMPEYEIMVRLSEAPERTLRMAELADSVNHSRSRLTHTIARMEAAGMVERDTCASDRRGVLARLTEAGYARLVEVAPTHVSGVRDGLVDLVSDEDFEVVGRVFEAVGAREVQACRKHRAEAATEDAATTAATKSATAD</sequence>
<keyword evidence="3" id="KW-0804">Transcription</keyword>
<evidence type="ECO:0000256" key="3">
    <source>
        <dbReference type="ARBA" id="ARBA00023163"/>
    </source>
</evidence>
<proteinExistence type="predicted"/>
<dbReference type="InterPro" id="IPR036388">
    <property type="entry name" value="WH-like_DNA-bd_sf"/>
</dbReference>
<dbReference type="GO" id="GO:0003700">
    <property type="term" value="F:DNA-binding transcription factor activity"/>
    <property type="evidence" value="ECO:0007669"/>
    <property type="project" value="InterPro"/>
</dbReference>
<dbReference type="Proteomes" id="UP000638648">
    <property type="component" value="Unassembled WGS sequence"/>
</dbReference>
<keyword evidence="1" id="KW-0805">Transcription regulation</keyword>
<evidence type="ECO:0000256" key="2">
    <source>
        <dbReference type="ARBA" id="ARBA00023125"/>
    </source>
</evidence>
<accession>A0A927RKZ1</accession>
<dbReference type="Gene3D" id="1.10.10.10">
    <property type="entry name" value="Winged helix-like DNA-binding domain superfamily/Winged helix DNA-binding domain"/>
    <property type="match status" value="1"/>
</dbReference>
<dbReference type="PROSITE" id="PS50995">
    <property type="entry name" value="HTH_MARR_2"/>
    <property type="match status" value="1"/>
</dbReference>
<dbReference type="PRINTS" id="PR00598">
    <property type="entry name" value="HTHMARR"/>
</dbReference>
<gene>
    <name evidence="5" type="ORF">HEB94_005564</name>
</gene>
<keyword evidence="2 5" id="KW-0238">DNA-binding</keyword>